<comment type="caution">
    <text evidence="3">The sequence shown here is derived from an EMBL/GenBank/DDBJ whole genome shotgun (WGS) entry which is preliminary data.</text>
</comment>
<proteinExistence type="predicted"/>
<feature type="domain" description="BD-FAE-like" evidence="2">
    <location>
        <begin position="30"/>
        <end position="215"/>
    </location>
</feature>
<reference evidence="3 4" key="1">
    <citation type="submission" date="2022-03" db="EMBL/GenBank/DDBJ databases">
        <title>Metagenome-assembled genomes from swine fecal metagenomes.</title>
        <authorList>
            <person name="Holman D.B."/>
            <person name="Kommadath A."/>
        </authorList>
    </citation>
    <scope>NUCLEOTIDE SEQUENCE [LARGE SCALE GENOMIC DNA]</scope>
    <source>
        <strain evidence="3">SUG147</strain>
    </source>
</reference>
<keyword evidence="1 3" id="KW-0378">Hydrolase</keyword>
<accession>A0AAE3JZP9</accession>
<dbReference type="GO" id="GO:0016787">
    <property type="term" value="F:hydrolase activity"/>
    <property type="evidence" value="ECO:0007669"/>
    <property type="project" value="UniProtKB-KW"/>
</dbReference>
<organism evidence="3 4">
    <name type="scientific">Candidatus Colimorpha enterica</name>
    <dbReference type="NCBI Taxonomy" id="3083063"/>
    <lineage>
        <taxon>Bacteria</taxon>
        <taxon>Pseudomonadati</taxon>
        <taxon>Bacteroidota</taxon>
        <taxon>Bacteroidia</taxon>
        <taxon>Bacteroidales</taxon>
        <taxon>Candidatus Colimorpha</taxon>
    </lineage>
</organism>
<evidence type="ECO:0000259" key="2">
    <source>
        <dbReference type="Pfam" id="PF20434"/>
    </source>
</evidence>
<dbReference type="EMBL" id="JALEMU010000040">
    <property type="protein sequence ID" value="MCI5755115.1"/>
    <property type="molecule type" value="Genomic_DNA"/>
</dbReference>
<protein>
    <submittedName>
        <fullName evidence="3">Alpha/beta hydrolase</fullName>
    </submittedName>
</protein>
<dbReference type="Proteomes" id="UP001139365">
    <property type="component" value="Unassembled WGS sequence"/>
</dbReference>
<dbReference type="Gene3D" id="3.40.50.1820">
    <property type="entry name" value="alpha/beta hydrolase"/>
    <property type="match status" value="1"/>
</dbReference>
<dbReference type="SUPFAM" id="SSF53474">
    <property type="entry name" value="alpha/beta-Hydrolases"/>
    <property type="match status" value="1"/>
</dbReference>
<evidence type="ECO:0000256" key="1">
    <source>
        <dbReference type="ARBA" id="ARBA00022801"/>
    </source>
</evidence>
<dbReference type="AlphaFoldDB" id="A0AAE3JZP9"/>
<dbReference type="PANTHER" id="PTHR48081">
    <property type="entry name" value="AB HYDROLASE SUPERFAMILY PROTEIN C4A8.06C"/>
    <property type="match status" value="1"/>
</dbReference>
<dbReference type="InterPro" id="IPR049492">
    <property type="entry name" value="BD-FAE-like_dom"/>
</dbReference>
<dbReference type="InterPro" id="IPR029058">
    <property type="entry name" value="AB_hydrolase_fold"/>
</dbReference>
<gene>
    <name evidence="3" type="ORF">MR241_02335</name>
</gene>
<dbReference type="PANTHER" id="PTHR48081:SF6">
    <property type="entry name" value="PEPTIDASE S9 PROLYL OLIGOPEPTIDASE CATALYTIC DOMAIN-CONTAINING PROTEIN"/>
    <property type="match status" value="1"/>
</dbReference>
<dbReference type="InterPro" id="IPR050300">
    <property type="entry name" value="GDXG_lipolytic_enzyme"/>
</dbReference>
<evidence type="ECO:0000313" key="3">
    <source>
        <dbReference type="EMBL" id="MCI5755115.1"/>
    </source>
</evidence>
<sequence length="269" mass="29403">MKHERIYLTEANEDAYIDTYIADPTANYTRKGLLVIPGGGYECVCSDREGEPIALAFLPYGFNCFVLHYTVARKRTFPAQLIEASAAMKHIKDNAEKYGLDPEKVFAVGFSAGGHLTGSLGTLWHLPQVYDAIDMPYGYNKPAGIMMIYPVVTADMRYAHRGSFLALSGIDDPTPEELEPMSLEKHVDERSAPLFLVHTSDDACVPVMNSLLMAKAYSAAGKRFELHVYPSAPHGMALGNDITAGGFEPYSSPVLSGWVKAAADWSEGV</sequence>
<evidence type="ECO:0000313" key="4">
    <source>
        <dbReference type="Proteomes" id="UP001139365"/>
    </source>
</evidence>
<name>A0AAE3JZP9_9BACT</name>
<dbReference type="Pfam" id="PF20434">
    <property type="entry name" value="BD-FAE"/>
    <property type="match status" value="1"/>
</dbReference>